<dbReference type="AlphaFoldDB" id="A0A8J3KD97"/>
<name>A0A8J3KD97_9ACTN</name>
<keyword evidence="4" id="KW-0560">Oxidoreductase</keyword>
<protein>
    <submittedName>
        <fullName evidence="8">NADH dehydrogenase</fullName>
    </submittedName>
</protein>
<accession>A0A8J3KD97</accession>
<feature type="domain" description="FAD/NAD(P)-binding" evidence="6">
    <location>
        <begin position="5"/>
        <end position="321"/>
    </location>
</feature>
<proteinExistence type="inferred from homology"/>
<sequence length="441" mass="48063">MKPVRILVVGAGHVGLYAALRLSSKLRSTEAEVTVVDPQPHMTYQPFLPEAAAGNISPRHTVVPLRRELRDCHIVHGAVTKVEHFRKVATVQPVVGPSREIPYDHIIVAPGSVSRTLPIPGLREHAVGFKTIGEAIWLRNHVLECLDIAAATTDPQTRQRALTFVVVGAGFAGVEALGEMEDMARDALRYYPELKADDMHWVLVEATQRVLPEVGPQMGAYTVEALLKRNMDLRLGTRLESCVDGVVKLSDGGEFAADTIVWTAGVKAHPMIAATDLPRNAQGKLTCDPTLRVVDGGQVVEGAWSSGDCAAVPDLTAAAGEMCSPSAQHAVRQARLLADNLIATVRGKGIREYRHKHVGSVASLGLHKGVAHVYGFKAKGWVAWFMHRTYHMSRIPSLNRKVRVIADWTLALFLKREVVSLGALHQPMDPFAQVTQPTQQP</sequence>
<comment type="similarity">
    <text evidence="1">Belongs to the NADH dehydrogenase family.</text>
</comment>
<dbReference type="SUPFAM" id="SSF51905">
    <property type="entry name" value="FAD/NAD(P)-binding domain"/>
    <property type="match status" value="2"/>
</dbReference>
<dbReference type="PRINTS" id="PR00368">
    <property type="entry name" value="FADPNR"/>
</dbReference>
<organism evidence="8 9">
    <name type="scientific">Catellatospora citrea</name>
    <dbReference type="NCBI Taxonomy" id="53366"/>
    <lineage>
        <taxon>Bacteria</taxon>
        <taxon>Bacillati</taxon>
        <taxon>Actinomycetota</taxon>
        <taxon>Actinomycetes</taxon>
        <taxon>Micromonosporales</taxon>
        <taxon>Micromonosporaceae</taxon>
        <taxon>Catellatospora</taxon>
    </lineage>
</organism>
<dbReference type="PANTHER" id="PTHR43706:SF45">
    <property type="entry name" value="NADH DEHYDROGENASE-LIKE PROTEIN RV1812C"/>
    <property type="match status" value="1"/>
</dbReference>
<evidence type="ECO:0000256" key="1">
    <source>
        <dbReference type="ARBA" id="ARBA00005272"/>
    </source>
</evidence>
<feature type="domain" description="External alternative NADH-ubiquinone oxidoreductase-like C-terminal" evidence="7">
    <location>
        <begin position="357"/>
        <end position="416"/>
    </location>
</feature>
<dbReference type="GO" id="GO:0003954">
    <property type="term" value="F:NADH dehydrogenase activity"/>
    <property type="evidence" value="ECO:0007669"/>
    <property type="project" value="InterPro"/>
</dbReference>
<evidence type="ECO:0000256" key="3">
    <source>
        <dbReference type="ARBA" id="ARBA00022827"/>
    </source>
</evidence>
<evidence type="ECO:0000313" key="9">
    <source>
        <dbReference type="Proteomes" id="UP000659904"/>
    </source>
</evidence>
<evidence type="ECO:0000256" key="4">
    <source>
        <dbReference type="ARBA" id="ARBA00023002"/>
    </source>
</evidence>
<keyword evidence="5" id="KW-0520">NAD</keyword>
<dbReference type="InterPro" id="IPR023753">
    <property type="entry name" value="FAD/NAD-binding_dom"/>
</dbReference>
<evidence type="ECO:0000256" key="2">
    <source>
        <dbReference type="ARBA" id="ARBA00022630"/>
    </source>
</evidence>
<evidence type="ECO:0000256" key="5">
    <source>
        <dbReference type="ARBA" id="ARBA00023027"/>
    </source>
</evidence>
<keyword evidence="3" id="KW-0274">FAD</keyword>
<dbReference type="RefSeq" id="WP_120316978.1">
    <property type="nucleotide sequence ID" value="NZ_BONH01000015.1"/>
</dbReference>
<evidence type="ECO:0000313" key="8">
    <source>
        <dbReference type="EMBL" id="GIF98504.1"/>
    </source>
</evidence>
<comment type="caution">
    <text evidence="8">The sequence shown here is derived from an EMBL/GenBank/DDBJ whole genome shotgun (WGS) entry which is preliminary data.</text>
</comment>
<evidence type="ECO:0000259" key="7">
    <source>
        <dbReference type="Pfam" id="PF22366"/>
    </source>
</evidence>
<gene>
    <name evidence="8" type="ORF">Cci01nite_35980</name>
</gene>
<reference evidence="8 9" key="1">
    <citation type="submission" date="2021-01" db="EMBL/GenBank/DDBJ databases">
        <title>Whole genome shotgun sequence of Catellatospora citrea NBRC 14495.</title>
        <authorList>
            <person name="Komaki H."/>
            <person name="Tamura T."/>
        </authorList>
    </citation>
    <scope>NUCLEOTIDE SEQUENCE [LARGE SCALE GENOMIC DNA]</scope>
    <source>
        <strain evidence="8 9">NBRC 14495</strain>
    </source>
</reference>
<dbReference type="InterPro" id="IPR045024">
    <property type="entry name" value="NDH-2"/>
</dbReference>
<dbReference type="Pfam" id="PF22366">
    <property type="entry name" value="NDH2_C"/>
    <property type="match status" value="1"/>
</dbReference>
<dbReference type="Gene3D" id="3.50.50.100">
    <property type="match status" value="1"/>
</dbReference>
<evidence type="ECO:0000259" key="6">
    <source>
        <dbReference type="Pfam" id="PF07992"/>
    </source>
</evidence>
<keyword evidence="2" id="KW-0285">Flavoprotein</keyword>
<dbReference type="InterPro" id="IPR054585">
    <property type="entry name" value="NDH2-like_C"/>
</dbReference>
<dbReference type="Proteomes" id="UP000659904">
    <property type="component" value="Unassembled WGS sequence"/>
</dbReference>
<dbReference type="EMBL" id="BONH01000015">
    <property type="protein sequence ID" value="GIF98504.1"/>
    <property type="molecule type" value="Genomic_DNA"/>
</dbReference>
<dbReference type="InterPro" id="IPR036188">
    <property type="entry name" value="FAD/NAD-bd_sf"/>
</dbReference>
<dbReference type="Pfam" id="PF07992">
    <property type="entry name" value="Pyr_redox_2"/>
    <property type="match status" value="1"/>
</dbReference>
<keyword evidence="9" id="KW-1185">Reference proteome</keyword>
<dbReference type="PANTHER" id="PTHR43706">
    <property type="entry name" value="NADH DEHYDROGENASE"/>
    <property type="match status" value="1"/>
</dbReference>